<evidence type="ECO:0000313" key="6">
    <source>
        <dbReference type="EMBL" id="AJD49917.1"/>
    </source>
</evidence>
<gene>
    <name evidence="6" type="ORF">S7S_17525</name>
</gene>
<dbReference type="Proteomes" id="UP000006764">
    <property type="component" value="Chromosome"/>
</dbReference>
<evidence type="ECO:0000313" key="7">
    <source>
        <dbReference type="Proteomes" id="UP000006764"/>
    </source>
</evidence>
<evidence type="ECO:0000256" key="2">
    <source>
        <dbReference type="ARBA" id="ARBA00022692"/>
    </source>
</evidence>
<sequence length="229" mass="24194">MTLDAVPLFWLLFTVAAYAVSRALYRRWPRYLLSPLLMTPAVLLAVAVPLHVRYADYAADAHYLALMLGPATVAFAVPIWQQRRLLARHWLALLGGMLAGSAVAVGSSWWLASLLSLDGEISRSLVPRSVTTPFAMPLAESLGGVAELAAIFVMLTGVLGALCGGVLLRWLPLKTALARGALFGVGAHGAGVARAREVGGEEGTVAGLVMVLMGLLNLAAGPVLVWLFV</sequence>
<dbReference type="AlphaFoldDB" id="A0A0B4XUH9"/>
<dbReference type="EMBL" id="CP004387">
    <property type="protein sequence ID" value="AJD49917.1"/>
    <property type="molecule type" value="Genomic_DNA"/>
</dbReference>
<feature type="transmembrane region" description="Helical" evidence="5">
    <location>
        <begin position="148"/>
        <end position="171"/>
    </location>
</feature>
<keyword evidence="4 5" id="KW-0472">Membrane</keyword>
<accession>A0A0B4XUH9</accession>
<feature type="transmembrane region" description="Helical" evidence="5">
    <location>
        <begin position="92"/>
        <end position="112"/>
    </location>
</feature>
<keyword evidence="2 5" id="KW-0812">Transmembrane</keyword>
<dbReference type="STRING" id="391936.S7S_17525"/>
<dbReference type="InterPro" id="IPR007300">
    <property type="entry name" value="CidB/LrgB"/>
</dbReference>
<reference evidence="6 7" key="1">
    <citation type="journal article" date="2012" name="J. Bacteriol.">
        <title>Genome sequence of an alkane-degrading bacterium, Alcanivorax pacificus type strain W11-5, isolated from deep sea sediment.</title>
        <authorList>
            <person name="Lai Q."/>
            <person name="Shao Z."/>
        </authorList>
    </citation>
    <scope>NUCLEOTIDE SEQUENCE [LARGE SCALE GENOMIC DNA]</scope>
    <source>
        <strain evidence="6 7">W11-5</strain>
    </source>
</reference>
<name>A0A0B4XUH9_9GAMM</name>
<feature type="transmembrane region" description="Helical" evidence="5">
    <location>
        <begin position="204"/>
        <end position="228"/>
    </location>
</feature>
<dbReference type="GO" id="GO:0016020">
    <property type="term" value="C:membrane"/>
    <property type="evidence" value="ECO:0007669"/>
    <property type="project" value="UniProtKB-SubCell"/>
</dbReference>
<evidence type="ECO:0000256" key="3">
    <source>
        <dbReference type="ARBA" id="ARBA00022989"/>
    </source>
</evidence>
<evidence type="ECO:0000256" key="4">
    <source>
        <dbReference type="ARBA" id="ARBA00023136"/>
    </source>
</evidence>
<keyword evidence="3 5" id="KW-1133">Transmembrane helix</keyword>
<feature type="transmembrane region" description="Helical" evidence="5">
    <location>
        <begin position="61"/>
        <end position="80"/>
    </location>
</feature>
<dbReference type="KEGG" id="apac:S7S_17525"/>
<feature type="transmembrane region" description="Helical" evidence="5">
    <location>
        <begin position="6"/>
        <end position="25"/>
    </location>
</feature>
<dbReference type="RefSeq" id="WP_008734814.1">
    <property type="nucleotide sequence ID" value="NZ_CP004387.1"/>
</dbReference>
<dbReference type="PANTHER" id="PTHR30249">
    <property type="entry name" value="PUTATIVE SEROTONIN TRANSPORTER"/>
    <property type="match status" value="1"/>
</dbReference>
<dbReference type="OrthoDB" id="9811701at2"/>
<proteinExistence type="predicted"/>
<keyword evidence="7" id="KW-1185">Reference proteome</keyword>
<comment type="subcellular location">
    <subcellularLocation>
        <location evidence="1">Membrane</location>
        <topology evidence="1">Multi-pass membrane protein</topology>
    </subcellularLocation>
</comment>
<feature type="transmembrane region" description="Helical" evidence="5">
    <location>
        <begin position="32"/>
        <end position="55"/>
    </location>
</feature>
<dbReference type="HOGENOM" id="CLU_082099_2_0_6"/>
<evidence type="ECO:0000256" key="5">
    <source>
        <dbReference type="SAM" id="Phobius"/>
    </source>
</evidence>
<organism evidence="6 7">
    <name type="scientific">Isoalcanivorax pacificus W11-5</name>
    <dbReference type="NCBI Taxonomy" id="391936"/>
    <lineage>
        <taxon>Bacteria</taxon>
        <taxon>Pseudomonadati</taxon>
        <taxon>Pseudomonadota</taxon>
        <taxon>Gammaproteobacteria</taxon>
        <taxon>Oceanospirillales</taxon>
        <taxon>Alcanivoracaceae</taxon>
        <taxon>Isoalcanivorax</taxon>
    </lineage>
</organism>
<protein>
    <submittedName>
        <fullName evidence="6">LrgB family membrane protein</fullName>
    </submittedName>
</protein>
<dbReference type="Pfam" id="PF04172">
    <property type="entry name" value="LrgB"/>
    <property type="match status" value="1"/>
</dbReference>
<evidence type="ECO:0000256" key="1">
    <source>
        <dbReference type="ARBA" id="ARBA00004141"/>
    </source>
</evidence>
<dbReference type="PANTHER" id="PTHR30249:SF16">
    <property type="entry name" value="INNER MEMBRANE PROTEIN"/>
    <property type="match status" value="1"/>
</dbReference>